<organism evidence="5 6">
    <name type="scientific">Candidimonas humi</name>
    <dbReference type="NCBI Taxonomy" id="683355"/>
    <lineage>
        <taxon>Bacteria</taxon>
        <taxon>Pseudomonadati</taxon>
        <taxon>Pseudomonadota</taxon>
        <taxon>Betaproteobacteria</taxon>
        <taxon>Burkholderiales</taxon>
        <taxon>Alcaligenaceae</taxon>
        <taxon>Candidimonas</taxon>
    </lineage>
</organism>
<evidence type="ECO:0000256" key="2">
    <source>
        <dbReference type="ARBA" id="ARBA00022723"/>
    </source>
</evidence>
<dbReference type="InterPro" id="IPR011206">
    <property type="entry name" value="Citrate_lyase_beta/mcl1/mcl2"/>
</dbReference>
<dbReference type="EMBL" id="JBHSBV010000005">
    <property type="protein sequence ID" value="MFC4202472.1"/>
    <property type="molecule type" value="Genomic_DNA"/>
</dbReference>
<evidence type="ECO:0000256" key="1">
    <source>
        <dbReference type="ARBA" id="ARBA00001946"/>
    </source>
</evidence>
<dbReference type="InterPro" id="IPR005000">
    <property type="entry name" value="Aldolase/citrate-lyase_domain"/>
</dbReference>
<protein>
    <submittedName>
        <fullName evidence="5">HpcH/HpaI aldolase/citrate lyase family protein</fullName>
    </submittedName>
</protein>
<dbReference type="InterPro" id="IPR040442">
    <property type="entry name" value="Pyrv_kinase-like_dom_sf"/>
</dbReference>
<keyword evidence="5" id="KW-0456">Lyase</keyword>
<dbReference type="PANTHER" id="PTHR32308">
    <property type="entry name" value="LYASE BETA SUBUNIT, PUTATIVE (AFU_ORTHOLOGUE AFUA_4G13030)-RELATED"/>
    <property type="match status" value="1"/>
</dbReference>
<accession>A0ABV8P257</accession>
<dbReference type="RefSeq" id="WP_246600789.1">
    <property type="nucleotide sequence ID" value="NZ_JAHTBN010000009.1"/>
</dbReference>
<keyword evidence="6" id="KW-1185">Reference proteome</keyword>
<gene>
    <name evidence="5" type="ORF">ACFOY1_16065</name>
</gene>
<evidence type="ECO:0000259" key="4">
    <source>
        <dbReference type="Pfam" id="PF03328"/>
    </source>
</evidence>
<reference evidence="6" key="1">
    <citation type="journal article" date="2019" name="Int. J. Syst. Evol. Microbiol.">
        <title>The Global Catalogue of Microorganisms (GCM) 10K type strain sequencing project: providing services to taxonomists for standard genome sequencing and annotation.</title>
        <authorList>
            <consortium name="The Broad Institute Genomics Platform"/>
            <consortium name="The Broad Institute Genome Sequencing Center for Infectious Disease"/>
            <person name="Wu L."/>
            <person name="Ma J."/>
        </authorList>
    </citation>
    <scope>NUCLEOTIDE SEQUENCE [LARGE SCALE GENOMIC DNA]</scope>
    <source>
        <strain evidence="6">LMG 24813</strain>
    </source>
</reference>
<sequence>MATELSWRSLLYVPVTAKRFVEKAHTRGADAIQLDLEDSIPAAQKVPARGLLAECVEFLRDKGVDIVVRINNTEELVRDDLRACVLPGVKAVAIPKVASAASVREYDALVRAQEARMGLAEGSIRFIIMIETALGFCDMDEIARACPRICAMTLGSEDFATSIGIQPEADLLRGPKLRCVIAARAAGIVPLGLAGSVAGYQDEEAFRALARESRRLGFVGASAIHPKQVPILNEAFMPGADEVEQAREIVQAYAESVAQGVGAIEVGGKMVDEPIVERARAVLRLHERLSGRGH</sequence>
<keyword evidence="3" id="KW-0460">Magnesium</keyword>
<dbReference type="Proteomes" id="UP001595848">
    <property type="component" value="Unassembled WGS sequence"/>
</dbReference>
<proteinExistence type="predicted"/>
<comment type="caution">
    <text evidence="5">The sequence shown here is derived from an EMBL/GenBank/DDBJ whole genome shotgun (WGS) entry which is preliminary data.</text>
</comment>
<comment type="cofactor">
    <cofactor evidence="1">
        <name>Mg(2+)</name>
        <dbReference type="ChEBI" id="CHEBI:18420"/>
    </cofactor>
</comment>
<dbReference type="PIRSF" id="PIRSF015582">
    <property type="entry name" value="Cit_lyase_B"/>
    <property type="match status" value="1"/>
</dbReference>
<dbReference type="InterPro" id="IPR015813">
    <property type="entry name" value="Pyrv/PenolPyrv_kinase-like_dom"/>
</dbReference>
<dbReference type="PANTHER" id="PTHR32308:SF10">
    <property type="entry name" value="CITRATE LYASE SUBUNIT BETA"/>
    <property type="match status" value="1"/>
</dbReference>
<dbReference type="Gene3D" id="3.20.20.60">
    <property type="entry name" value="Phosphoenolpyruvate-binding domains"/>
    <property type="match status" value="1"/>
</dbReference>
<dbReference type="GO" id="GO:0016829">
    <property type="term" value="F:lyase activity"/>
    <property type="evidence" value="ECO:0007669"/>
    <property type="project" value="UniProtKB-KW"/>
</dbReference>
<feature type="domain" description="HpcH/HpaI aldolase/citrate lyase" evidence="4">
    <location>
        <begin position="8"/>
        <end position="226"/>
    </location>
</feature>
<evidence type="ECO:0000256" key="3">
    <source>
        <dbReference type="ARBA" id="ARBA00022842"/>
    </source>
</evidence>
<name>A0ABV8P257_9BURK</name>
<evidence type="ECO:0000313" key="6">
    <source>
        <dbReference type="Proteomes" id="UP001595848"/>
    </source>
</evidence>
<evidence type="ECO:0000313" key="5">
    <source>
        <dbReference type="EMBL" id="MFC4202472.1"/>
    </source>
</evidence>
<keyword evidence="2" id="KW-0479">Metal-binding</keyword>
<dbReference type="Pfam" id="PF03328">
    <property type="entry name" value="HpcH_HpaI"/>
    <property type="match status" value="1"/>
</dbReference>
<dbReference type="SUPFAM" id="SSF51621">
    <property type="entry name" value="Phosphoenolpyruvate/pyruvate domain"/>
    <property type="match status" value="1"/>
</dbReference>